<evidence type="ECO:0000313" key="1">
    <source>
        <dbReference type="EMBL" id="SIT48176.1"/>
    </source>
</evidence>
<name>A0A1N7SLA5_9BURK</name>
<proteinExistence type="predicted"/>
<evidence type="ECO:0000313" key="2">
    <source>
        <dbReference type="Proteomes" id="UP000187012"/>
    </source>
</evidence>
<protein>
    <submittedName>
        <fullName evidence="1">Uncharacterized protein</fullName>
    </submittedName>
</protein>
<sequence>MRQDYVCSPCKGNHGESVAANHEQTNSCLKLAFC</sequence>
<keyword evidence="2" id="KW-1185">Reference proteome</keyword>
<organism evidence="1 2">
    <name type="scientific">Paraburkholderia ribeironis</name>
    <dbReference type="NCBI Taxonomy" id="1247936"/>
    <lineage>
        <taxon>Bacteria</taxon>
        <taxon>Pseudomonadati</taxon>
        <taxon>Pseudomonadota</taxon>
        <taxon>Betaproteobacteria</taxon>
        <taxon>Burkholderiales</taxon>
        <taxon>Burkholderiaceae</taxon>
        <taxon>Paraburkholderia</taxon>
    </lineage>
</organism>
<dbReference type="Proteomes" id="UP000187012">
    <property type="component" value="Unassembled WGS sequence"/>
</dbReference>
<accession>A0A1N7SLA5</accession>
<dbReference type="EMBL" id="CYGX02000095">
    <property type="protein sequence ID" value="SIT48176.1"/>
    <property type="molecule type" value="Genomic_DNA"/>
</dbReference>
<reference evidence="1 2" key="1">
    <citation type="submission" date="2016-12" db="EMBL/GenBank/DDBJ databases">
        <authorList>
            <person name="Song W.-J."/>
            <person name="Kurnit D.M."/>
        </authorList>
    </citation>
    <scope>NUCLEOTIDE SEQUENCE [LARGE SCALE GENOMIC DNA]</scope>
    <source>
        <strain evidence="1 2">STM7296</strain>
    </source>
</reference>
<dbReference type="AlphaFoldDB" id="A0A1N7SLA5"/>
<gene>
    <name evidence="1" type="ORF">BN2475_950013</name>
</gene>